<evidence type="ECO:0000313" key="8">
    <source>
        <dbReference type="EMBL" id="KTR08383.1"/>
    </source>
</evidence>
<dbReference type="InterPro" id="IPR010130">
    <property type="entry name" value="T1SS_OMP_TolC"/>
</dbReference>
<comment type="caution">
    <text evidence="8">The sequence shown here is derived from an EMBL/GenBank/DDBJ whole genome shotgun (WGS) entry which is preliminary data.</text>
</comment>
<dbReference type="GO" id="GO:1990281">
    <property type="term" value="C:efflux pump complex"/>
    <property type="evidence" value="ECO:0007669"/>
    <property type="project" value="TreeGrafter"/>
</dbReference>
<comment type="similarity">
    <text evidence="2">Belongs to the outer membrane factor (OMF) (TC 1.B.17) family.</text>
</comment>
<evidence type="ECO:0000256" key="5">
    <source>
        <dbReference type="ARBA" id="ARBA00022692"/>
    </source>
</evidence>
<organism evidence="8 9">
    <name type="scientific">Aureimonas ureilytica</name>
    <dbReference type="NCBI Taxonomy" id="401562"/>
    <lineage>
        <taxon>Bacteria</taxon>
        <taxon>Pseudomonadati</taxon>
        <taxon>Pseudomonadota</taxon>
        <taxon>Alphaproteobacteria</taxon>
        <taxon>Hyphomicrobiales</taxon>
        <taxon>Aurantimonadaceae</taxon>
        <taxon>Aureimonas</taxon>
    </lineage>
</organism>
<keyword evidence="9" id="KW-1185">Reference proteome</keyword>
<dbReference type="Pfam" id="PF02321">
    <property type="entry name" value="OEP"/>
    <property type="match status" value="2"/>
</dbReference>
<dbReference type="Gene3D" id="1.20.1600.10">
    <property type="entry name" value="Outer membrane efflux proteins (OEP)"/>
    <property type="match status" value="1"/>
</dbReference>
<proteinExistence type="inferred from homology"/>
<reference evidence="8 9" key="1">
    <citation type="journal article" date="2016" name="Front. Microbiol.">
        <title>Genomic Resource of Rice Seed Associated Bacteria.</title>
        <authorList>
            <person name="Midha S."/>
            <person name="Bansal K."/>
            <person name="Sharma S."/>
            <person name="Kumar N."/>
            <person name="Patil P.P."/>
            <person name="Chaudhry V."/>
            <person name="Patil P.B."/>
        </authorList>
    </citation>
    <scope>NUCLEOTIDE SEQUENCE [LARGE SCALE GENOMIC DNA]</scope>
    <source>
        <strain evidence="8 9">NS365</strain>
    </source>
</reference>
<keyword evidence="3" id="KW-0813">Transport</keyword>
<keyword evidence="6" id="KW-0472">Membrane</keyword>
<sequence>MPSGSTPDIRSEPLRKKSWVLLSLSAALLLGSGSFAGAETLRGALAKAYANNHDLNVARAQLRATDENVPIAKGGLRPTVSAVGQTQASRSSTTFGDNIRSTRSRTGALVGGIEINQTIFDGFQTPNNVNAAEAQVRASQKNLENTVQNTLLNTVTAYMNVRRDREIAAFRRQSLAFLNEQVRAARARFDVGEGTRTDVAQAQSQQALATALLNSALAQVASSEAQYLDIVGDPPGELDNGSLPPRATLPPSVSQALTISQNEHPAIQATQFAVDAASFQVKATEGQRLPNLAVTGSVENTYSLNDTDPNSASLPGVDVVTQNQVSATVGARLTVPIYQGGIVSARVRQSKEVLGQRRIEVDSTRDQVRSAVATAWAQKQAAEANVTGYRAQVSAAQLALNGVIEERNVGQRTTLDVLNAQSDVITAQILLAGAQRDAVVAAYTLVSSVGHLSPQRLSLNVATYEPEEHYQAVKDKWYGLRTPDGR</sequence>
<dbReference type="Proteomes" id="UP000078529">
    <property type="component" value="Unassembled WGS sequence"/>
</dbReference>
<evidence type="ECO:0000256" key="7">
    <source>
        <dbReference type="ARBA" id="ARBA00023237"/>
    </source>
</evidence>
<dbReference type="AlphaFoldDB" id="A0A147DB52"/>
<dbReference type="GO" id="GO:0009279">
    <property type="term" value="C:cell outer membrane"/>
    <property type="evidence" value="ECO:0007669"/>
    <property type="project" value="UniProtKB-SubCell"/>
</dbReference>
<evidence type="ECO:0000256" key="1">
    <source>
        <dbReference type="ARBA" id="ARBA00004442"/>
    </source>
</evidence>
<dbReference type="SUPFAM" id="SSF56954">
    <property type="entry name" value="Outer membrane efflux proteins (OEP)"/>
    <property type="match status" value="1"/>
</dbReference>
<dbReference type="GO" id="GO:0015288">
    <property type="term" value="F:porin activity"/>
    <property type="evidence" value="ECO:0007669"/>
    <property type="project" value="TreeGrafter"/>
</dbReference>
<evidence type="ECO:0000313" key="9">
    <source>
        <dbReference type="Proteomes" id="UP000078529"/>
    </source>
</evidence>
<evidence type="ECO:0000256" key="4">
    <source>
        <dbReference type="ARBA" id="ARBA00022452"/>
    </source>
</evidence>
<dbReference type="PANTHER" id="PTHR30026:SF22">
    <property type="entry name" value="OUTER MEMBRANE EFFLUX PROTEIN"/>
    <property type="match status" value="1"/>
</dbReference>
<dbReference type="InterPro" id="IPR003423">
    <property type="entry name" value="OMP_efflux"/>
</dbReference>
<evidence type="ECO:0000256" key="2">
    <source>
        <dbReference type="ARBA" id="ARBA00007613"/>
    </source>
</evidence>
<dbReference type="GO" id="GO:0015562">
    <property type="term" value="F:efflux transmembrane transporter activity"/>
    <property type="evidence" value="ECO:0007669"/>
    <property type="project" value="InterPro"/>
</dbReference>
<dbReference type="RefSeq" id="WP_058598233.1">
    <property type="nucleotide sequence ID" value="NZ_LDQA01000001.1"/>
</dbReference>
<accession>A0A147DB52</accession>
<dbReference type="NCBIfam" id="TIGR01844">
    <property type="entry name" value="type_I_sec_TolC"/>
    <property type="match status" value="1"/>
</dbReference>
<name>A0A147DB52_9HYPH</name>
<keyword evidence="5" id="KW-0812">Transmembrane</keyword>
<comment type="subcellular location">
    <subcellularLocation>
        <location evidence="1">Cell outer membrane</location>
    </subcellularLocation>
</comment>
<gene>
    <name evidence="8" type="ORF">NS365_00030</name>
</gene>
<keyword evidence="7" id="KW-0998">Cell outer membrane</keyword>
<evidence type="ECO:0000256" key="6">
    <source>
        <dbReference type="ARBA" id="ARBA00023136"/>
    </source>
</evidence>
<dbReference type="InterPro" id="IPR051906">
    <property type="entry name" value="TolC-like"/>
</dbReference>
<evidence type="ECO:0000256" key="3">
    <source>
        <dbReference type="ARBA" id="ARBA00022448"/>
    </source>
</evidence>
<dbReference type="PATRIC" id="fig|401562.4.peg.4"/>
<dbReference type="PANTHER" id="PTHR30026">
    <property type="entry name" value="OUTER MEMBRANE PROTEIN TOLC"/>
    <property type="match status" value="1"/>
</dbReference>
<protein>
    <submittedName>
        <fullName evidence="8">Transporter</fullName>
    </submittedName>
</protein>
<dbReference type="EMBL" id="LDQA01000001">
    <property type="protein sequence ID" value="KTR08383.1"/>
    <property type="molecule type" value="Genomic_DNA"/>
</dbReference>
<keyword evidence="4" id="KW-1134">Transmembrane beta strand</keyword>